<organism evidence="1">
    <name type="scientific">marine metagenome</name>
    <dbReference type="NCBI Taxonomy" id="408172"/>
    <lineage>
        <taxon>unclassified sequences</taxon>
        <taxon>metagenomes</taxon>
        <taxon>ecological metagenomes</taxon>
    </lineage>
</organism>
<dbReference type="InterPro" id="IPR054058">
    <property type="entry name" value="HTH_67"/>
</dbReference>
<protein>
    <submittedName>
        <fullName evidence="1">Uncharacterized protein</fullName>
    </submittedName>
</protein>
<dbReference type="Pfam" id="PF21863">
    <property type="entry name" value="HTH_67"/>
    <property type="match status" value="1"/>
</dbReference>
<reference evidence="1" key="1">
    <citation type="submission" date="2018-05" db="EMBL/GenBank/DDBJ databases">
        <authorList>
            <person name="Lanie J.A."/>
            <person name="Ng W.-L."/>
            <person name="Kazmierczak K.M."/>
            <person name="Andrzejewski T.M."/>
            <person name="Davidsen T.M."/>
            <person name="Wayne K.J."/>
            <person name="Tettelin H."/>
            <person name="Glass J.I."/>
            <person name="Rusch D."/>
            <person name="Podicherti R."/>
            <person name="Tsui H.-C.T."/>
            <person name="Winkler M.E."/>
        </authorList>
    </citation>
    <scope>NUCLEOTIDE SEQUENCE</scope>
</reference>
<sequence>MDALTAARQIAEPVQVLGARFMLDGAAYARGPELGLPPGMGTYFLGRFGVLGDVDTDAVIEAAHFWNPDLIRANWTDSADIGAGAGGAAYGVICAERGRDYLDGFAGSGRLADLLATVADNADDAGAALFAGWRDLERPDDDAGRAYLLVQTIRELRFCRHVVAARADGADPAGMVLSHSGEDQVKLFGWGDTDVEPVAADRMDAIEKATDEASAADLSPFSDDERSELVELATAAHAHATA</sequence>
<dbReference type="AlphaFoldDB" id="A0A382BLA8"/>
<name>A0A382BLA8_9ZZZZ</name>
<gene>
    <name evidence="1" type="ORF">METZ01_LOCUS167429</name>
</gene>
<proteinExistence type="predicted"/>
<accession>A0A382BLA8</accession>
<dbReference type="EMBL" id="UINC01030338">
    <property type="protein sequence ID" value="SVB14575.1"/>
    <property type="molecule type" value="Genomic_DNA"/>
</dbReference>
<evidence type="ECO:0000313" key="1">
    <source>
        <dbReference type="EMBL" id="SVB14575.1"/>
    </source>
</evidence>